<dbReference type="Pfam" id="PF18801">
    <property type="entry name" value="RapH_N"/>
    <property type="match status" value="1"/>
</dbReference>
<sequence>MFLYKLNKGDCDMIILNNEKVTKLLNEWYKVILSKQITKATRMKEEVDEKISVLMVEQNRDLQDQNLLLYYSLLDYSYKVLINKSYVTRSDFDAVEKLTTKTIDEYLKYYYHFYKAVHNTMIANYMEAMEQFEEAERLLEYIPNDIEKAEFNYKLGELYYHLQQPLLTIKHVMKAKDIYKKYEDYVINQIECDTILGLASVTLSQFEQGEELFVKCLDMAKKHNCTRLITLIQYNLGFLYAKQGISATAIRHLMDVYKSEKPYHKTVFLLAREHFKVNEIEKAQEFLTQGFELADVEYTHHLRILRAQYDENYKQNLETTIGDGLDYFESQKLYGFMEEYSGILAKKLYQEGNHEKASQYFNISYDAKELLQKGSALK</sequence>
<dbReference type="Proteomes" id="UP000220702">
    <property type="component" value="Unassembled WGS sequence"/>
</dbReference>
<proteinExistence type="predicted"/>
<name>A0A9X0VRX6_BACTU</name>
<gene>
    <name evidence="1" type="ORF">CON71_09195</name>
</gene>
<dbReference type="InterPro" id="IPR011990">
    <property type="entry name" value="TPR-like_helical_dom_sf"/>
</dbReference>
<comment type="caution">
    <text evidence="1">The sequence shown here is derived from an EMBL/GenBank/DDBJ whole genome shotgun (WGS) entry which is preliminary data.</text>
</comment>
<accession>A0A9X0VRX6</accession>
<evidence type="ECO:0000313" key="2">
    <source>
        <dbReference type="Proteomes" id="UP000220702"/>
    </source>
</evidence>
<dbReference type="EMBL" id="NVNL01000013">
    <property type="protein sequence ID" value="PEA90140.1"/>
    <property type="molecule type" value="Genomic_DNA"/>
</dbReference>
<dbReference type="SUPFAM" id="SSF48452">
    <property type="entry name" value="TPR-like"/>
    <property type="match status" value="1"/>
</dbReference>
<dbReference type="Gene3D" id="1.25.40.10">
    <property type="entry name" value="Tetratricopeptide repeat domain"/>
    <property type="match status" value="1"/>
</dbReference>
<dbReference type="AlphaFoldDB" id="A0A9X0VRX6"/>
<reference evidence="1 2" key="1">
    <citation type="submission" date="2017-09" db="EMBL/GenBank/DDBJ databases">
        <title>Large-scale bioinformatics analysis of Bacillus genomes uncovers conserved roles of natural products in bacterial physiology.</title>
        <authorList>
            <consortium name="Agbiome Team Llc"/>
            <person name="Bleich R.M."/>
            <person name="Grubbs K.J."/>
            <person name="Santa Maria K.C."/>
            <person name="Allen S.E."/>
            <person name="Farag S."/>
            <person name="Shank E.A."/>
            <person name="Bowers A."/>
        </authorList>
    </citation>
    <scope>NUCLEOTIDE SEQUENCE [LARGE SCALE GENOMIC DNA]</scope>
    <source>
        <strain evidence="1 2">AFS089089</strain>
    </source>
</reference>
<protein>
    <submittedName>
        <fullName evidence="1">Aspartate phosphatase</fullName>
    </submittedName>
</protein>
<organism evidence="1 2">
    <name type="scientific">Bacillus thuringiensis</name>
    <dbReference type="NCBI Taxonomy" id="1428"/>
    <lineage>
        <taxon>Bacteria</taxon>
        <taxon>Bacillati</taxon>
        <taxon>Bacillota</taxon>
        <taxon>Bacilli</taxon>
        <taxon>Bacillales</taxon>
        <taxon>Bacillaceae</taxon>
        <taxon>Bacillus</taxon>
        <taxon>Bacillus cereus group</taxon>
    </lineage>
</organism>
<evidence type="ECO:0000313" key="1">
    <source>
        <dbReference type="EMBL" id="PEA90140.1"/>
    </source>
</evidence>